<dbReference type="KEGG" id="csq:CSCA_1563"/>
<reference evidence="2 3" key="1">
    <citation type="journal article" date="2015" name="J. Biotechnol.">
        <title>Complete genome sequence of a malodorant-producing acetogen, Clostridium scatologenes ATCC 25775(T).</title>
        <authorList>
            <person name="Zhu Z."/>
            <person name="Guo T."/>
            <person name="Zheng H."/>
            <person name="Song T."/>
            <person name="Ouyang P."/>
            <person name="Xie J."/>
        </authorList>
    </citation>
    <scope>NUCLEOTIDE SEQUENCE [LARGE SCALE GENOMIC DNA]</scope>
    <source>
        <strain evidence="2 3">ATCC 25775</strain>
    </source>
</reference>
<evidence type="ECO:0000259" key="1">
    <source>
        <dbReference type="Pfam" id="PF13539"/>
    </source>
</evidence>
<dbReference type="STRING" id="1548.CSCA_1563"/>
<gene>
    <name evidence="2" type="ORF">CSCA_1563</name>
</gene>
<dbReference type="GO" id="GO:0008233">
    <property type="term" value="F:peptidase activity"/>
    <property type="evidence" value="ECO:0007669"/>
    <property type="project" value="InterPro"/>
</dbReference>
<dbReference type="InterPro" id="IPR009045">
    <property type="entry name" value="Zn_M74/Hedgehog-like"/>
</dbReference>
<dbReference type="InterPro" id="IPR007253">
    <property type="entry name" value="Cell_wall-bd_2"/>
</dbReference>
<dbReference type="HOGENOM" id="CLU_028455_0_1_9"/>
<sequence length="511" mass="56325">MNKRVITVLVGIFIFGIITTSVDAQDNTARLSGQTRYDTCKAVSQSGWSTAENIIIANGENYPDALGASVLSYKYKAPILLIQGNSIKDNPVLVNELNRLKPKNIIILGGKGVVSNDIENSLKKSGYNLKRLSGQDRYSTAVNIAKELGNVDEIFISNGEDFSGSLSVAPVSAKNNAPVLLVSKDEIPNVVQAYLKEHNVKNTYVLGDESLISEAVANKFPGVKRISGNAPYSLNESIIDNFKANINFNTIYITSGEGFADALSAVGLAVKNGNPIIFAGNSDNNHMNKLLQEEVVENKVILGGEGVLPISKVNNLFQQQVVVDKDNNDATNAANRRQFLIGDAEKDGTFAKLNGNWQYTTKEAKQQNIESINIKVWDYVDKNDKNKGKKTVIKNIEVNKKLSSVVKQIFDEIYALPEQFPIDDIGGFRDSDSCINHPAGAAIDINPDENYYIQLDKNGKVQSQVGNYYKPNEDPYSVTPEIVKVFEKYKWDWGGNFKNPKDYMHFSYLGG</sequence>
<protein>
    <submittedName>
        <fullName evidence="2">Putative cell wall binding repeat 2-containing protein</fullName>
    </submittedName>
</protein>
<dbReference type="PANTHER" id="PTHR30032">
    <property type="entry name" value="N-ACETYLMURAMOYL-L-ALANINE AMIDASE-RELATED"/>
    <property type="match status" value="1"/>
</dbReference>
<organism evidence="2 3">
    <name type="scientific">Clostridium scatologenes</name>
    <dbReference type="NCBI Taxonomy" id="1548"/>
    <lineage>
        <taxon>Bacteria</taxon>
        <taxon>Bacillati</taxon>
        <taxon>Bacillota</taxon>
        <taxon>Clostridia</taxon>
        <taxon>Eubacteriales</taxon>
        <taxon>Clostridiaceae</taxon>
        <taxon>Clostridium</taxon>
    </lineage>
</organism>
<dbReference type="Gene3D" id="3.40.50.12090">
    <property type="match status" value="1"/>
</dbReference>
<evidence type="ECO:0000313" key="2">
    <source>
        <dbReference type="EMBL" id="AKA68688.1"/>
    </source>
</evidence>
<dbReference type="Proteomes" id="UP000033115">
    <property type="component" value="Chromosome"/>
</dbReference>
<dbReference type="SUPFAM" id="SSF55166">
    <property type="entry name" value="Hedgehog/DD-peptidase"/>
    <property type="match status" value="1"/>
</dbReference>
<keyword evidence="3" id="KW-1185">Reference proteome</keyword>
<dbReference type="Pfam" id="PF04122">
    <property type="entry name" value="CW_binding_2"/>
    <property type="match status" value="3"/>
</dbReference>
<dbReference type="InterPro" id="IPR051922">
    <property type="entry name" value="Bact_Sporulation_Assoc"/>
</dbReference>
<dbReference type="Pfam" id="PF13539">
    <property type="entry name" value="Peptidase_M15_4"/>
    <property type="match status" value="1"/>
</dbReference>
<dbReference type="PANTHER" id="PTHR30032:SF8">
    <property type="entry name" value="GERMINATION-SPECIFIC N-ACETYLMURAMOYL-L-ALANINE AMIDASE"/>
    <property type="match status" value="1"/>
</dbReference>
<accession>A0A0E3M7D5</accession>
<dbReference type="Gene3D" id="3.30.1380.10">
    <property type="match status" value="1"/>
</dbReference>
<feature type="domain" description="Peptidase M15C" evidence="1">
    <location>
        <begin position="436"/>
        <end position="508"/>
    </location>
</feature>
<evidence type="ECO:0000313" key="3">
    <source>
        <dbReference type="Proteomes" id="UP000033115"/>
    </source>
</evidence>
<dbReference type="AlphaFoldDB" id="A0A0E3M7D5"/>
<dbReference type="EMBL" id="CP009933">
    <property type="protein sequence ID" value="AKA68688.1"/>
    <property type="molecule type" value="Genomic_DNA"/>
</dbReference>
<dbReference type="InterPro" id="IPR039561">
    <property type="entry name" value="Peptidase_M15C"/>
</dbReference>
<proteinExistence type="predicted"/>
<name>A0A0E3M7D5_CLOSL</name>
<dbReference type="RefSeq" id="WP_029159355.1">
    <property type="nucleotide sequence ID" value="NZ_CP009933.1"/>
</dbReference>